<dbReference type="RefSeq" id="WP_069405005.1">
    <property type="nucleotide sequence ID" value="NZ_MIGZ01000044.1"/>
</dbReference>
<keyword evidence="2" id="KW-0285">Flavoprotein</keyword>
<evidence type="ECO:0000256" key="3">
    <source>
        <dbReference type="ARBA" id="ARBA00022827"/>
    </source>
</evidence>
<dbReference type="Gene3D" id="3.40.30.120">
    <property type="match status" value="1"/>
</dbReference>
<dbReference type="InterPro" id="IPR002938">
    <property type="entry name" value="FAD-bd"/>
</dbReference>
<evidence type="ECO:0000313" key="6">
    <source>
        <dbReference type="Proteomes" id="UP000094243"/>
    </source>
</evidence>
<dbReference type="GO" id="GO:0071949">
    <property type="term" value="F:FAD binding"/>
    <property type="evidence" value="ECO:0007669"/>
    <property type="project" value="InterPro"/>
</dbReference>
<organism evidence="5 6">
    <name type="scientific">Mycolicibacterium holsaticum</name>
    <dbReference type="NCBI Taxonomy" id="152142"/>
    <lineage>
        <taxon>Bacteria</taxon>
        <taxon>Bacillati</taxon>
        <taxon>Actinomycetota</taxon>
        <taxon>Actinomycetes</taxon>
        <taxon>Mycobacteriales</taxon>
        <taxon>Mycobacteriaceae</taxon>
        <taxon>Mycolicibacterium</taxon>
    </lineage>
</organism>
<keyword evidence="3" id="KW-0274">FAD</keyword>
<feature type="domain" description="FAD-binding" evidence="4">
    <location>
        <begin position="9"/>
        <end position="341"/>
    </location>
</feature>
<gene>
    <name evidence="5" type="ORF">BHQ17_09900</name>
</gene>
<evidence type="ECO:0000256" key="2">
    <source>
        <dbReference type="ARBA" id="ARBA00022630"/>
    </source>
</evidence>
<dbReference type="SUPFAM" id="SSF51905">
    <property type="entry name" value="FAD/NAD(P)-binding domain"/>
    <property type="match status" value="1"/>
</dbReference>
<evidence type="ECO:0000256" key="1">
    <source>
        <dbReference type="ARBA" id="ARBA00001974"/>
    </source>
</evidence>
<dbReference type="EMBL" id="MIGZ01000044">
    <property type="protein sequence ID" value="ODQ94272.1"/>
    <property type="molecule type" value="Genomic_DNA"/>
</dbReference>
<dbReference type="Pfam" id="PF01494">
    <property type="entry name" value="FAD_binding_3"/>
    <property type="match status" value="1"/>
</dbReference>
<dbReference type="PANTHER" id="PTHR43004">
    <property type="entry name" value="TRK SYSTEM POTASSIUM UPTAKE PROTEIN"/>
    <property type="match status" value="1"/>
</dbReference>
<dbReference type="PANTHER" id="PTHR43004:SF19">
    <property type="entry name" value="BINDING MONOOXYGENASE, PUTATIVE (JCVI)-RELATED"/>
    <property type="match status" value="1"/>
</dbReference>
<reference evidence="6" key="1">
    <citation type="submission" date="2016-09" db="EMBL/GenBank/DDBJ databases">
        <authorList>
            <person name="Greninger A.L."/>
            <person name="Jerome K.R."/>
            <person name="Mcnair B."/>
            <person name="Wallis C."/>
            <person name="Fang F."/>
        </authorList>
    </citation>
    <scope>NUCLEOTIDE SEQUENCE [LARGE SCALE GENOMIC DNA]</scope>
    <source>
        <strain evidence="6">M7</strain>
    </source>
</reference>
<dbReference type="InterPro" id="IPR050641">
    <property type="entry name" value="RIFMO-like"/>
</dbReference>
<comment type="cofactor">
    <cofactor evidence="1">
        <name>FAD</name>
        <dbReference type="ChEBI" id="CHEBI:57692"/>
    </cofactor>
</comment>
<dbReference type="GO" id="GO:0016709">
    <property type="term" value="F:oxidoreductase activity, acting on paired donors, with incorporation or reduction of molecular oxygen, NAD(P)H as one donor, and incorporation of one atom of oxygen"/>
    <property type="evidence" value="ECO:0007669"/>
    <property type="project" value="UniProtKB-ARBA"/>
</dbReference>
<keyword evidence="6" id="KW-1185">Reference proteome</keyword>
<comment type="caution">
    <text evidence="5">The sequence shown here is derived from an EMBL/GenBank/DDBJ whole genome shotgun (WGS) entry which is preliminary data.</text>
</comment>
<accession>A0A1E3RXW2</accession>
<evidence type="ECO:0000313" key="5">
    <source>
        <dbReference type="EMBL" id="ODQ94272.1"/>
    </source>
</evidence>
<dbReference type="Proteomes" id="UP000094243">
    <property type="component" value="Unassembled WGS sequence"/>
</dbReference>
<proteinExistence type="predicted"/>
<name>A0A1E3RXW2_9MYCO</name>
<protein>
    <recommendedName>
        <fullName evidence="4">FAD-binding domain-containing protein</fullName>
    </recommendedName>
</protein>
<dbReference type="Gene3D" id="3.50.50.60">
    <property type="entry name" value="FAD/NAD(P)-binding domain"/>
    <property type="match status" value="1"/>
</dbReference>
<evidence type="ECO:0000259" key="4">
    <source>
        <dbReference type="Pfam" id="PF01494"/>
    </source>
</evidence>
<dbReference type="AlphaFoldDB" id="A0A1E3RXW2"/>
<dbReference type="InterPro" id="IPR036188">
    <property type="entry name" value="FAD/NAD-bd_sf"/>
</dbReference>
<sequence length="539" mass="59347">MNDTLNEHRIAVIGAGPVGLSAAAWLACHGISVTVFEDDAMTSSAPKAGTVVPRALEFFDRLGVIDKVLESGIRIESVDFIRRTTETPLMRVDMTELQQDTAFPFFLNLPQHEFEPILLQRAVELGAEVRFGHRLTALSQRDDGCLLTLETDDGTVEYEADYVLGCDGGKSTVRRQLGLRYREITPAEQFIVVNAETDVRGNDGHPPDSLSYLCDANGFFTRIRLPKFWRLGWAAPADTPELTDAEIDQRLREELGPDQPFRVLDWAQYSSQGRVLDRFRVDRVFLLGDAAHLVTPIGGLGLNTGFEDAFNFGWKLAWVLRGWAGPALLDTYSAERQPIIASTALAMQNRKRSFMEVSGNRLINAAGAVRRQAALRDPRRRWAAAYNGSLLGLNYLRAPDTKPVLRPPIARGDRVPDGSIFGPDGRLRRLHSLLGRDFVALTFVDWPAEAALLTDPPPGLAQVLISCRDAPLDSRARGRTYFDVRGTLTKRFGAKSGTTYLVRPDDFTAAITSAEPAAIVTAYLTAVGRSLAAVAEEPA</sequence>
<dbReference type="PRINTS" id="PR00420">
    <property type="entry name" value="RNGMNOXGNASE"/>
</dbReference>
<dbReference type="Gene3D" id="3.30.70.2450">
    <property type="match status" value="1"/>
</dbReference>
<dbReference type="OrthoDB" id="8670884at2"/>